<proteinExistence type="predicted"/>
<sequence>MISIVVPAYNEEKSLSLCLDSLVTMKTKEKFEVIIVDNDSTDSTGQVALSYQNKLPIKVIIEKQKGRGAARAAGFNKAQGAIIFSTDADTIVPKDWIDTMLRYFNNKTEIVAVTGLCTFSGCCNRLSTMLPVFHYLYKILFGHYWLTGFNFAIRKDAYQRVGGFHRNLNAQEDIELGFRVAKMGKIAYAANSRVITSGRRFQKGILHTMFEYMHSFVNMKRQKETHLSDTRI</sequence>
<dbReference type="Gene3D" id="3.90.550.10">
    <property type="entry name" value="Spore Coat Polysaccharide Biosynthesis Protein SpsA, Chain A"/>
    <property type="match status" value="1"/>
</dbReference>
<keyword evidence="3" id="KW-0328">Glycosyltransferase</keyword>
<protein>
    <recommendedName>
        <fullName evidence="6">Glycosyltransferase 2-like domain-containing protein</fullName>
    </recommendedName>
</protein>
<accession>A0A1F7I731</accession>
<dbReference type="SUPFAM" id="SSF53448">
    <property type="entry name" value="Nucleotide-diphospho-sugar transferases"/>
    <property type="match status" value="1"/>
</dbReference>
<comment type="subcellular location">
    <subcellularLocation>
        <location evidence="1">Cell membrane</location>
    </subcellularLocation>
</comment>
<reference evidence="7 8" key="1">
    <citation type="journal article" date="2016" name="Nat. Commun.">
        <title>Thousands of microbial genomes shed light on interconnected biogeochemical processes in an aquifer system.</title>
        <authorList>
            <person name="Anantharaman K."/>
            <person name="Brown C.T."/>
            <person name="Hug L.A."/>
            <person name="Sharon I."/>
            <person name="Castelle C.J."/>
            <person name="Probst A.J."/>
            <person name="Thomas B.C."/>
            <person name="Singh A."/>
            <person name="Wilkins M.J."/>
            <person name="Karaoz U."/>
            <person name="Brodie E.L."/>
            <person name="Williams K.H."/>
            <person name="Hubbard S.S."/>
            <person name="Banfield J.F."/>
        </authorList>
    </citation>
    <scope>NUCLEOTIDE SEQUENCE [LARGE SCALE GENOMIC DNA]</scope>
</reference>
<dbReference type="InterPro" id="IPR001173">
    <property type="entry name" value="Glyco_trans_2-like"/>
</dbReference>
<organism evidence="7 8">
    <name type="scientific">Candidatus Roizmanbacteria bacterium RIFCSPHIGHO2_12_FULL_44_10</name>
    <dbReference type="NCBI Taxonomy" id="1802054"/>
    <lineage>
        <taxon>Bacteria</taxon>
        <taxon>Candidatus Roizmaniibacteriota</taxon>
    </lineage>
</organism>
<dbReference type="PANTHER" id="PTHR43646:SF2">
    <property type="entry name" value="GLYCOSYLTRANSFERASE 2-LIKE DOMAIN-CONTAINING PROTEIN"/>
    <property type="match status" value="1"/>
</dbReference>
<evidence type="ECO:0000256" key="4">
    <source>
        <dbReference type="ARBA" id="ARBA00022679"/>
    </source>
</evidence>
<dbReference type="EMBL" id="MGAE01000024">
    <property type="protein sequence ID" value="OGK39188.1"/>
    <property type="molecule type" value="Genomic_DNA"/>
</dbReference>
<evidence type="ECO:0000256" key="2">
    <source>
        <dbReference type="ARBA" id="ARBA00022475"/>
    </source>
</evidence>
<dbReference type="AlphaFoldDB" id="A0A1F7I731"/>
<evidence type="ECO:0000256" key="3">
    <source>
        <dbReference type="ARBA" id="ARBA00022676"/>
    </source>
</evidence>
<evidence type="ECO:0000313" key="7">
    <source>
        <dbReference type="EMBL" id="OGK39188.1"/>
    </source>
</evidence>
<dbReference type="GO" id="GO:0005886">
    <property type="term" value="C:plasma membrane"/>
    <property type="evidence" value="ECO:0007669"/>
    <property type="project" value="UniProtKB-SubCell"/>
</dbReference>
<evidence type="ECO:0000259" key="6">
    <source>
        <dbReference type="Pfam" id="PF00535"/>
    </source>
</evidence>
<feature type="domain" description="Glycosyltransferase 2-like" evidence="6">
    <location>
        <begin position="3"/>
        <end position="120"/>
    </location>
</feature>
<evidence type="ECO:0000256" key="1">
    <source>
        <dbReference type="ARBA" id="ARBA00004236"/>
    </source>
</evidence>
<dbReference type="PANTHER" id="PTHR43646">
    <property type="entry name" value="GLYCOSYLTRANSFERASE"/>
    <property type="match status" value="1"/>
</dbReference>
<gene>
    <name evidence="7" type="ORF">A3F34_00405</name>
</gene>
<dbReference type="CDD" id="cd00761">
    <property type="entry name" value="Glyco_tranf_GTA_type"/>
    <property type="match status" value="1"/>
</dbReference>
<keyword evidence="4" id="KW-0808">Transferase</keyword>
<keyword evidence="2" id="KW-1003">Cell membrane</keyword>
<evidence type="ECO:0000313" key="8">
    <source>
        <dbReference type="Proteomes" id="UP000179024"/>
    </source>
</evidence>
<comment type="caution">
    <text evidence="7">The sequence shown here is derived from an EMBL/GenBank/DDBJ whole genome shotgun (WGS) entry which is preliminary data.</text>
</comment>
<dbReference type="GO" id="GO:0016757">
    <property type="term" value="F:glycosyltransferase activity"/>
    <property type="evidence" value="ECO:0007669"/>
    <property type="project" value="UniProtKB-KW"/>
</dbReference>
<dbReference type="InterPro" id="IPR029044">
    <property type="entry name" value="Nucleotide-diphossugar_trans"/>
</dbReference>
<keyword evidence="5" id="KW-0472">Membrane</keyword>
<dbReference type="Proteomes" id="UP000179024">
    <property type="component" value="Unassembled WGS sequence"/>
</dbReference>
<evidence type="ECO:0000256" key="5">
    <source>
        <dbReference type="ARBA" id="ARBA00023136"/>
    </source>
</evidence>
<name>A0A1F7I731_9BACT</name>
<dbReference type="Pfam" id="PF00535">
    <property type="entry name" value="Glycos_transf_2"/>
    <property type="match status" value="1"/>
</dbReference>